<evidence type="ECO:0000313" key="4">
    <source>
        <dbReference type="EMBL" id="TYB31642.1"/>
    </source>
</evidence>
<keyword evidence="5" id="KW-1185">Reference proteome</keyword>
<sequence>MNMANDFSIVLAGAAGQGIQVVENLAVNIFKKSGFNVFAVKKYMSRVRGGNNSTEIRISDEKVRAYLDRIDIFIPFSKKALFAAKTRISEKTLIILDEKIVKEIGKFNDGENIIKLPISESAEDIKEKILINTISTGILSAILGLDKKTGKKEIEKYFEKKGEKIVAINLKAFNAGYELIDGFHEKTFKRFRINRNEKRDKEILINGSEAITYGGLAAGCNFVSAYPMSPSTDVLQIFSKNAKEFGVVVEQIEDEISAVNMSIGAWYAGARAMVTTSGGGFALMSEGLSLSGMIESPLVIHNSQRPAPATGLPTRTAQEDLNLVIHSGHGEFPRIVFAPGTLEEGFYLSQIAFNYADKFQVPVIILTDQYYVSSYYNFSIPDLNKIDNEKSFIKTEKNYKRHKLTENGISPRGIPGFGEGLVRTTGNEHLENGMITEEKEIRNKMQDKRNRKRQTILENFIEPNFVGLEDYNNLIVCWGSTFLIIKEAVQNMNQKDTSILHFKQVYPLSDSVKKYFDKANKTIVVENNSTGQFKRLLKAELNINCDESILKYDGRSFSVENLTKKLQKRI</sequence>
<feature type="domain" description="Pyruvate/ketoisovalerate oxidoreductase catalytic" evidence="2">
    <location>
        <begin position="15"/>
        <end position="178"/>
    </location>
</feature>
<evidence type="ECO:0000259" key="2">
    <source>
        <dbReference type="Pfam" id="PF01558"/>
    </source>
</evidence>
<dbReference type="InterPro" id="IPR002869">
    <property type="entry name" value="Pyrv_flavodox_OxRed_cen"/>
</dbReference>
<dbReference type="GO" id="GO:0006979">
    <property type="term" value="P:response to oxidative stress"/>
    <property type="evidence" value="ECO:0007669"/>
    <property type="project" value="TreeGrafter"/>
</dbReference>
<comment type="caution">
    <text evidence="4">The sequence shown here is derived from an EMBL/GenBank/DDBJ whole genome shotgun (WGS) entry which is preliminary data.</text>
</comment>
<dbReference type="Pfam" id="PF01855">
    <property type="entry name" value="POR_N"/>
    <property type="match status" value="1"/>
</dbReference>
<dbReference type="CDD" id="cd07034">
    <property type="entry name" value="TPP_PYR_PFOR_IOR-alpha_like"/>
    <property type="match status" value="1"/>
</dbReference>
<dbReference type="PANTHER" id="PTHR32154:SF20">
    <property type="entry name" value="2-OXOGLUTARATE OXIDOREDUCTASE SUBUNIT KORA"/>
    <property type="match status" value="1"/>
</dbReference>
<dbReference type="InterPro" id="IPR002880">
    <property type="entry name" value="Pyrv_Fd/Flavodoxin_OxRdtase_N"/>
</dbReference>
<dbReference type="Gene3D" id="3.40.50.920">
    <property type="match status" value="1"/>
</dbReference>
<dbReference type="InterPro" id="IPR050722">
    <property type="entry name" value="Pyruvate:ferred/Flavod_OxRd"/>
</dbReference>
<keyword evidence="1" id="KW-0560">Oxidoreductase</keyword>
<dbReference type="InterPro" id="IPR019752">
    <property type="entry name" value="Pyrv/ketoisovalerate_OxRed_cat"/>
</dbReference>
<accession>A0A5D0MGW6</accession>
<protein>
    <submittedName>
        <fullName evidence="4">2-oxoacid:acceptor oxidoreductase subunit alpha</fullName>
    </submittedName>
</protein>
<evidence type="ECO:0000313" key="5">
    <source>
        <dbReference type="Proteomes" id="UP000324143"/>
    </source>
</evidence>
<dbReference type="GO" id="GO:0016903">
    <property type="term" value="F:oxidoreductase activity, acting on the aldehyde or oxo group of donors"/>
    <property type="evidence" value="ECO:0007669"/>
    <property type="project" value="InterPro"/>
</dbReference>
<evidence type="ECO:0000259" key="3">
    <source>
        <dbReference type="Pfam" id="PF01855"/>
    </source>
</evidence>
<dbReference type="EMBL" id="VSIX01000032">
    <property type="protein sequence ID" value="TYB31642.1"/>
    <property type="molecule type" value="Genomic_DNA"/>
</dbReference>
<dbReference type="Gene3D" id="3.40.920.10">
    <property type="entry name" value="Pyruvate-ferredoxin oxidoreductase, PFOR, domain III"/>
    <property type="match status" value="1"/>
</dbReference>
<organism evidence="4 5">
    <name type="scientific">Candidatus Mcinerneyibacterium aminivorans</name>
    <dbReference type="NCBI Taxonomy" id="2703815"/>
    <lineage>
        <taxon>Bacteria</taxon>
        <taxon>Candidatus Macinerneyibacteriota</taxon>
        <taxon>Candidatus Mcinerneyibacteria</taxon>
        <taxon>Candidatus Mcinerneyibacteriales</taxon>
        <taxon>Candidatus Mcinerneyibacteriaceae</taxon>
        <taxon>Candidatus Mcinerneyibacterium</taxon>
    </lineage>
</organism>
<dbReference type="InterPro" id="IPR029061">
    <property type="entry name" value="THDP-binding"/>
</dbReference>
<reference evidence="4" key="1">
    <citation type="submission" date="2019-08" db="EMBL/GenBank/DDBJ databases">
        <title>Genomic characterization of a novel candidate phylum (ARYD3) from a high temperature, high salinity tertiary oil reservoir in north central Oklahoma, USA.</title>
        <authorList>
            <person name="Youssef N.H."/>
            <person name="Yadav A."/>
            <person name="Elshahed M.S."/>
        </authorList>
    </citation>
    <scope>NUCLEOTIDE SEQUENCE [LARGE SCALE GENOMIC DNA]</scope>
    <source>
        <strain evidence="4">ARYD3</strain>
    </source>
</reference>
<dbReference type="Gene3D" id="3.40.50.970">
    <property type="match status" value="1"/>
</dbReference>
<dbReference type="PANTHER" id="PTHR32154">
    <property type="entry name" value="PYRUVATE-FLAVODOXIN OXIDOREDUCTASE-RELATED"/>
    <property type="match status" value="1"/>
</dbReference>
<dbReference type="FunFam" id="3.40.50.970:FF:000022">
    <property type="entry name" value="2-oxoglutarate ferredoxin oxidoreductase alpha subunit"/>
    <property type="match status" value="1"/>
</dbReference>
<feature type="domain" description="Pyruvate flavodoxin/ferredoxin oxidoreductase pyrimidine binding" evidence="3">
    <location>
        <begin position="216"/>
        <end position="442"/>
    </location>
</feature>
<dbReference type="InterPro" id="IPR022367">
    <property type="entry name" value="2-oxoacid/accept_OxRdtase_asu"/>
</dbReference>
<dbReference type="SUPFAM" id="SSF52518">
    <property type="entry name" value="Thiamin diphosphate-binding fold (THDP-binding)"/>
    <property type="match status" value="1"/>
</dbReference>
<gene>
    <name evidence="4" type="ORF">FXF47_03325</name>
</gene>
<dbReference type="NCBIfam" id="TIGR03710">
    <property type="entry name" value="OAFO_sf"/>
    <property type="match status" value="1"/>
</dbReference>
<dbReference type="SUPFAM" id="SSF52922">
    <property type="entry name" value="TK C-terminal domain-like"/>
    <property type="match status" value="1"/>
</dbReference>
<dbReference type="Proteomes" id="UP000324143">
    <property type="component" value="Unassembled WGS sequence"/>
</dbReference>
<dbReference type="AlphaFoldDB" id="A0A5D0MGW6"/>
<name>A0A5D0MGW6_9BACT</name>
<dbReference type="Pfam" id="PF01558">
    <property type="entry name" value="POR"/>
    <property type="match status" value="1"/>
</dbReference>
<dbReference type="SUPFAM" id="SSF53323">
    <property type="entry name" value="Pyruvate-ferredoxin oxidoreductase, PFOR, domain III"/>
    <property type="match status" value="1"/>
</dbReference>
<proteinExistence type="predicted"/>
<dbReference type="InterPro" id="IPR009014">
    <property type="entry name" value="Transketo_C/PFOR_II"/>
</dbReference>
<evidence type="ECO:0000256" key="1">
    <source>
        <dbReference type="ARBA" id="ARBA00023002"/>
    </source>
</evidence>